<accession>A0A8J2YFA0</accession>
<dbReference type="InterPro" id="IPR036209">
    <property type="entry name" value="YwmB-like_sf"/>
</dbReference>
<proteinExistence type="predicted"/>
<reference evidence="2" key="2">
    <citation type="submission" date="2020-09" db="EMBL/GenBank/DDBJ databases">
        <authorList>
            <person name="Sun Q."/>
            <person name="Zhou Y."/>
        </authorList>
    </citation>
    <scope>NUCLEOTIDE SEQUENCE</scope>
    <source>
        <strain evidence="2">CGMCC 1.15371</strain>
    </source>
</reference>
<feature type="chain" id="PRO_5039651109" evidence="1">
    <location>
        <begin position="26"/>
        <end position="253"/>
    </location>
</feature>
<sequence>MKRSLTPKVLIFVFLFTLFIGAAYAQAKVSGYAQEMNKLPALISALQTEKVTVKAWSVYARENSKTVSNLSSYFKEVRTLENHNEDIQWTPIAGNKNEQLKATGTRINKDYQETISYFAYPHKDGYRTYLIYEVNGKSWNEKKWGAIKGKINDQLSGLFQSKNGKIFTWASGEIDGTMDVGMNQKAKQFLTDLNATEIEKDKDKTFVSLSAYNKYWKDLIQTNGNKMNLQIGLRKTGGKTTVTLGTPIITAEY</sequence>
<dbReference type="AlphaFoldDB" id="A0A8J2YFA0"/>
<dbReference type="RefSeq" id="WP_188688248.1">
    <property type="nucleotide sequence ID" value="NZ_BMIR01000001.1"/>
</dbReference>
<comment type="caution">
    <text evidence="2">The sequence shown here is derived from an EMBL/GenBank/DDBJ whole genome shotgun (WGS) entry which is preliminary data.</text>
</comment>
<feature type="signal peptide" evidence="1">
    <location>
        <begin position="1"/>
        <end position="25"/>
    </location>
</feature>
<dbReference type="InterPro" id="IPR014794">
    <property type="entry name" value="DUF1779"/>
</dbReference>
<dbReference type="SUPFAM" id="SSF143842">
    <property type="entry name" value="YwmB-like"/>
    <property type="match status" value="1"/>
</dbReference>
<protein>
    <submittedName>
        <fullName evidence="2">Membrane protein</fullName>
    </submittedName>
</protein>
<gene>
    <name evidence="2" type="ORF">GCM10011391_03670</name>
</gene>
<dbReference type="Gene3D" id="3.30.2030.10">
    <property type="entry name" value="YwmB-like"/>
    <property type="match status" value="1"/>
</dbReference>
<reference evidence="2" key="1">
    <citation type="journal article" date="2014" name="Int. J. Syst. Evol. Microbiol.">
        <title>Complete genome sequence of Corynebacterium casei LMG S-19264T (=DSM 44701T), isolated from a smear-ripened cheese.</title>
        <authorList>
            <consortium name="US DOE Joint Genome Institute (JGI-PGF)"/>
            <person name="Walter F."/>
            <person name="Albersmeier A."/>
            <person name="Kalinowski J."/>
            <person name="Ruckert C."/>
        </authorList>
    </citation>
    <scope>NUCLEOTIDE SEQUENCE</scope>
    <source>
        <strain evidence="2">CGMCC 1.15371</strain>
    </source>
</reference>
<dbReference type="Proteomes" id="UP000628775">
    <property type="component" value="Unassembled WGS sequence"/>
</dbReference>
<dbReference type="Pfam" id="PF08680">
    <property type="entry name" value="DUF1779"/>
    <property type="match status" value="1"/>
</dbReference>
<evidence type="ECO:0000313" key="2">
    <source>
        <dbReference type="EMBL" id="GGE28384.1"/>
    </source>
</evidence>
<dbReference type="EMBL" id="BMIR01000001">
    <property type="protein sequence ID" value="GGE28384.1"/>
    <property type="molecule type" value="Genomic_DNA"/>
</dbReference>
<evidence type="ECO:0000256" key="1">
    <source>
        <dbReference type="SAM" id="SignalP"/>
    </source>
</evidence>
<evidence type="ECO:0000313" key="3">
    <source>
        <dbReference type="Proteomes" id="UP000628775"/>
    </source>
</evidence>
<keyword evidence="1" id="KW-0732">Signal</keyword>
<name>A0A8J2YFA0_9BACL</name>
<organism evidence="2 3">
    <name type="scientific">Pullulanibacillus camelliae</name>
    <dbReference type="NCBI Taxonomy" id="1707096"/>
    <lineage>
        <taxon>Bacteria</taxon>
        <taxon>Bacillati</taxon>
        <taxon>Bacillota</taxon>
        <taxon>Bacilli</taxon>
        <taxon>Bacillales</taxon>
        <taxon>Sporolactobacillaceae</taxon>
        <taxon>Pullulanibacillus</taxon>
    </lineage>
</organism>
<keyword evidence="3" id="KW-1185">Reference proteome</keyword>
<dbReference type="Gene3D" id="3.30.360.40">
    <property type="entry name" value="YwmB-like"/>
    <property type="match status" value="1"/>
</dbReference>